<keyword evidence="1" id="KW-1133">Transmembrane helix</keyword>
<accession>A0ABY5USU4</accession>
<keyword evidence="3" id="KW-1185">Reference proteome</keyword>
<keyword evidence="2" id="KW-0813">Transport</keyword>
<evidence type="ECO:0000313" key="2">
    <source>
        <dbReference type="EMBL" id="UWM46576.1"/>
    </source>
</evidence>
<dbReference type="RefSeq" id="WP_050124094.1">
    <property type="nucleotide sequence ID" value="NZ_CABHWO010000080.1"/>
</dbReference>
<sequence length="116" mass="13062">MYESRNMPLISFRAFLKRILLHFGGAVLLVIFTLFIGMVGHILFDENIGWHDATLNSAFIANGIGPYIMPQSIAGKIFFAFYGMFTSLVFMTTLGLVLAPVAHRVLHKFHLDDNQD</sequence>
<dbReference type="Proteomes" id="UP001057860">
    <property type="component" value="Chromosome"/>
</dbReference>
<dbReference type="GeneID" id="75139748"/>
<reference evidence="2" key="1">
    <citation type="submission" date="2022-08" db="EMBL/GenBank/DDBJ databases">
        <authorList>
            <person name="Bogun A."/>
            <person name="Kislichkina A."/>
            <person name="Solomentsev V."/>
            <person name="Skryabin Y."/>
            <person name="Sizova A."/>
            <person name="Platonov M."/>
            <person name="Dentovskaya S."/>
        </authorList>
    </citation>
    <scope>NUCLEOTIDE SEQUENCE</scope>
    <source>
        <strain evidence="2">SCPM-O-B-7604</strain>
    </source>
</reference>
<keyword evidence="1" id="KW-0812">Transmembrane</keyword>
<keyword evidence="2" id="KW-0406">Ion transport</keyword>
<dbReference type="EMBL" id="CP104006">
    <property type="protein sequence ID" value="UWM46576.1"/>
    <property type="molecule type" value="Genomic_DNA"/>
</dbReference>
<gene>
    <name evidence="2" type="ORF">N0H69_07075</name>
</gene>
<feature type="transmembrane region" description="Helical" evidence="1">
    <location>
        <begin position="20"/>
        <end position="44"/>
    </location>
</feature>
<keyword evidence="1" id="KW-0472">Membrane</keyword>
<feature type="transmembrane region" description="Helical" evidence="1">
    <location>
        <begin position="77"/>
        <end position="99"/>
    </location>
</feature>
<evidence type="ECO:0000313" key="3">
    <source>
        <dbReference type="Proteomes" id="UP001057860"/>
    </source>
</evidence>
<organism evidence="2 3">
    <name type="scientific">Yersinia alsatica</name>
    <dbReference type="NCBI Taxonomy" id="2890317"/>
    <lineage>
        <taxon>Bacteria</taxon>
        <taxon>Pseudomonadati</taxon>
        <taxon>Pseudomonadota</taxon>
        <taxon>Gammaproteobacteria</taxon>
        <taxon>Enterobacterales</taxon>
        <taxon>Yersiniaceae</taxon>
        <taxon>Yersinia</taxon>
    </lineage>
</organism>
<dbReference type="GO" id="GO:0034220">
    <property type="term" value="P:monoatomic ion transmembrane transport"/>
    <property type="evidence" value="ECO:0007669"/>
    <property type="project" value="UniProtKB-KW"/>
</dbReference>
<protein>
    <submittedName>
        <fullName evidence="2">Two pore domain potassium channel family protein</fullName>
    </submittedName>
</protein>
<keyword evidence="2" id="KW-0407">Ion channel</keyword>
<proteinExistence type="predicted"/>
<name>A0ABY5USU4_9GAMM</name>
<evidence type="ECO:0000256" key="1">
    <source>
        <dbReference type="SAM" id="Phobius"/>
    </source>
</evidence>